<evidence type="ECO:0000256" key="2">
    <source>
        <dbReference type="ARBA" id="ARBA00022737"/>
    </source>
</evidence>
<reference evidence="4 5" key="1">
    <citation type="journal article" date="2016" name="Genome Announc.">
        <title>Draft Whole-Genome Sequence of Trichoderma gamsii T6085, a Promising Biocontrol Agent of Fusarium Head Blight on Wheat.</title>
        <authorList>
            <person name="Baroncelli R."/>
            <person name="Zapparata A."/>
            <person name="Piaggeschi G."/>
            <person name="Sarrocco S."/>
            <person name="Vannacci G."/>
        </authorList>
    </citation>
    <scope>NUCLEOTIDE SEQUENCE [LARGE SCALE GENOMIC DNA]</scope>
    <source>
        <strain evidence="4 5">T6085</strain>
    </source>
</reference>
<dbReference type="PROSITE" id="PS50082">
    <property type="entry name" value="WD_REPEATS_2"/>
    <property type="match status" value="1"/>
</dbReference>
<sequence length="319" mass="35572">MLAGLQSSLADKLKKGNDSHPSRQSIWSWMKWFQPEETFGLVNDQTSDMEKTLVDLVRDTKRFAFEHSGIIEEAPLQVYCSALLFSPEQSIIRQIYNSQLPNWIIPSFQRRPTWAPYTQILWHPRPPNAFVFSTDGKYLASGCEDGTVWIWDVVTGANQRILEGHSFQVLSVDISPQCQLIACGLWDCKIRLHNSTTGAVQGILRQDREVSQVVFSPDGTSLASVSAGDGEEDGDMRMWNIASIDWKWGKDLHSIWGGAVSFLPDGKHVAYSDDEITGLLDAHTGQSAGIPAHYAGRICSSKLLSSAQMMPHLAIKRIP</sequence>
<evidence type="ECO:0000313" key="4">
    <source>
        <dbReference type="EMBL" id="PON26239.1"/>
    </source>
</evidence>
<comment type="caution">
    <text evidence="4">The sequence shown here is derived from an EMBL/GenBank/DDBJ whole genome shotgun (WGS) entry which is preliminary data.</text>
</comment>
<dbReference type="PANTHER" id="PTHR19848:SF8">
    <property type="entry name" value="F-BOX AND WD REPEAT DOMAIN CONTAINING 7"/>
    <property type="match status" value="1"/>
</dbReference>
<evidence type="ECO:0000256" key="3">
    <source>
        <dbReference type="PROSITE-ProRule" id="PRU00221"/>
    </source>
</evidence>
<dbReference type="InterPro" id="IPR019775">
    <property type="entry name" value="WD40_repeat_CS"/>
</dbReference>
<gene>
    <name evidence="4" type="ORF">TGAM01_v204715</name>
</gene>
<evidence type="ECO:0000256" key="1">
    <source>
        <dbReference type="ARBA" id="ARBA00022574"/>
    </source>
</evidence>
<dbReference type="RefSeq" id="XP_024405722.1">
    <property type="nucleotide sequence ID" value="XM_024549492.1"/>
</dbReference>
<feature type="repeat" description="WD" evidence="3">
    <location>
        <begin position="120"/>
        <end position="161"/>
    </location>
</feature>
<dbReference type="PANTHER" id="PTHR19848">
    <property type="entry name" value="WD40 REPEAT PROTEIN"/>
    <property type="match status" value="1"/>
</dbReference>
<dbReference type="EMBL" id="JPDN02000014">
    <property type="protein sequence ID" value="PON26239.1"/>
    <property type="molecule type" value="Genomic_DNA"/>
</dbReference>
<keyword evidence="5" id="KW-1185">Reference proteome</keyword>
<keyword evidence="2" id="KW-0677">Repeat</keyword>
<dbReference type="SUPFAM" id="SSF69322">
    <property type="entry name" value="Tricorn protease domain 2"/>
    <property type="match status" value="1"/>
</dbReference>
<proteinExistence type="predicted"/>
<dbReference type="PROSITE" id="PS50294">
    <property type="entry name" value="WD_REPEATS_REGION"/>
    <property type="match status" value="1"/>
</dbReference>
<dbReference type="Gene3D" id="2.130.10.10">
    <property type="entry name" value="YVTN repeat-like/Quinoprotein amine dehydrogenase"/>
    <property type="match status" value="1"/>
</dbReference>
<dbReference type="InterPro" id="IPR001680">
    <property type="entry name" value="WD40_rpt"/>
</dbReference>
<accession>A0A2P4ZPL0</accession>
<dbReference type="InterPro" id="IPR015943">
    <property type="entry name" value="WD40/YVTN_repeat-like_dom_sf"/>
</dbReference>
<dbReference type="Pfam" id="PF00400">
    <property type="entry name" value="WD40"/>
    <property type="match status" value="3"/>
</dbReference>
<name>A0A2P4ZPL0_9HYPO</name>
<dbReference type="SMART" id="SM00320">
    <property type="entry name" value="WD40"/>
    <property type="match status" value="3"/>
</dbReference>
<dbReference type="GeneID" id="29981668"/>
<organism evidence="4 5">
    <name type="scientific">Trichoderma gamsii</name>
    <dbReference type="NCBI Taxonomy" id="398673"/>
    <lineage>
        <taxon>Eukaryota</taxon>
        <taxon>Fungi</taxon>
        <taxon>Dikarya</taxon>
        <taxon>Ascomycota</taxon>
        <taxon>Pezizomycotina</taxon>
        <taxon>Sordariomycetes</taxon>
        <taxon>Hypocreomycetidae</taxon>
        <taxon>Hypocreales</taxon>
        <taxon>Hypocreaceae</taxon>
        <taxon>Trichoderma</taxon>
    </lineage>
</organism>
<dbReference type="AlphaFoldDB" id="A0A2P4ZPL0"/>
<evidence type="ECO:0000313" key="5">
    <source>
        <dbReference type="Proteomes" id="UP000054821"/>
    </source>
</evidence>
<protein>
    <submittedName>
        <fullName evidence="4">Uncharacterized protein</fullName>
    </submittedName>
</protein>
<keyword evidence="1 3" id="KW-0853">WD repeat</keyword>
<dbReference type="Proteomes" id="UP000054821">
    <property type="component" value="Unassembled WGS sequence"/>
</dbReference>
<dbReference type="PROSITE" id="PS00678">
    <property type="entry name" value="WD_REPEATS_1"/>
    <property type="match status" value="1"/>
</dbReference>
<dbReference type="STRING" id="398673.A0A2P4ZPL0"/>